<comment type="caution">
    <text evidence="3">The sequence shown here is derived from an EMBL/GenBank/DDBJ whole genome shotgun (WGS) entry which is preliminary data.</text>
</comment>
<name>A0A8E2B7U5_9PSEU</name>
<dbReference type="Gene3D" id="1.10.3020.10">
    <property type="entry name" value="alpha-amino acid ester hydrolase ( Helical cap domain)"/>
    <property type="match status" value="1"/>
</dbReference>
<dbReference type="PANTHER" id="PTHR43056">
    <property type="entry name" value="PEPTIDASE S9 PROLYL OLIGOPEPTIDASE"/>
    <property type="match status" value="1"/>
</dbReference>
<dbReference type="Pfam" id="PF08530">
    <property type="entry name" value="PepX_C"/>
    <property type="match status" value="1"/>
</dbReference>
<dbReference type="SUPFAM" id="SSF53474">
    <property type="entry name" value="alpha/beta-Hydrolases"/>
    <property type="match status" value="1"/>
</dbReference>
<dbReference type="Gene3D" id="3.40.50.1820">
    <property type="entry name" value="alpha/beta hydrolase"/>
    <property type="match status" value="1"/>
</dbReference>
<protein>
    <submittedName>
        <fullName evidence="3">CocE/NonD family hydrolase</fullName>
    </submittedName>
</protein>
<organism evidence="3 4">
    <name type="scientific">Amycolatopsis echigonensis</name>
    <dbReference type="NCBI Taxonomy" id="2576905"/>
    <lineage>
        <taxon>Bacteria</taxon>
        <taxon>Bacillati</taxon>
        <taxon>Actinomycetota</taxon>
        <taxon>Actinomycetes</taxon>
        <taxon>Pseudonocardiales</taxon>
        <taxon>Pseudonocardiaceae</taxon>
        <taxon>Amycolatopsis</taxon>
    </lineage>
</organism>
<gene>
    <name evidence="3" type="ORF">H5411_39255</name>
</gene>
<dbReference type="InterPro" id="IPR050585">
    <property type="entry name" value="Xaa-Pro_dipeptidyl-ppase/CocE"/>
</dbReference>
<evidence type="ECO:0000259" key="2">
    <source>
        <dbReference type="SMART" id="SM00939"/>
    </source>
</evidence>
<dbReference type="NCBIfam" id="TIGR00976">
    <property type="entry name" value="CocE_NonD"/>
    <property type="match status" value="1"/>
</dbReference>
<dbReference type="EMBL" id="JACJHR010000092">
    <property type="protein sequence ID" value="MBB2505154.1"/>
    <property type="molecule type" value="Genomic_DNA"/>
</dbReference>
<reference evidence="3 4" key="1">
    <citation type="submission" date="2020-08" db="EMBL/GenBank/DDBJ databases">
        <title>Amycolatopsis echigonensis JCM 21831.</title>
        <authorList>
            <person name="Tedsree N."/>
            <person name="Kuncharoen N."/>
            <person name="Likhitwitayawuid K."/>
            <person name="Tanasupawat S."/>
        </authorList>
    </citation>
    <scope>NUCLEOTIDE SEQUENCE [LARGE SCALE GENOMIC DNA]</scope>
    <source>
        <strain evidence="3 4">JCM 21831</strain>
    </source>
</reference>
<dbReference type="SUPFAM" id="SSF49785">
    <property type="entry name" value="Galactose-binding domain-like"/>
    <property type="match status" value="1"/>
</dbReference>
<dbReference type="Pfam" id="PF02129">
    <property type="entry name" value="Peptidase_S15"/>
    <property type="match status" value="1"/>
</dbReference>
<evidence type="ECO:0000256" key="1">
    <source>
        <dbReference type="ARBA" id="ARBA00022801"/>
    </source>
</evidence>
<keyword evidence="1 3" id="KW-0378">Hydrolase</keyword>
<dbReference type="InterPro" id="IPR029058">
    <property type="entry name" value="AB_hydrolase_fold"/>
</dbReference>
<dbReference type="SMART" id="SM00939">
    <property type="entry name" value="PepX_C"/>
    <property type="match status" value="1"/>
</dbReference>
<dbReference type="AlphaFoldDB" id="A0A8E2B7U5"/>
<evidence type="ECO:0000313" key="3">
    <source>
        <dbReference type="EMBL" id="MBB2505154.1"/>
    </source>
</evidence>
<proteinExistence type="predicted"/>
<dbReference type="PANTHER" id="PTHR43056:SF10">
    <property type="entry name" value="COCE_NOND FAMILY, PUTATIVE (AFU_ORTHOLOGUE AFUA_7G00600)-RELATED"/>
    <property type="match status" value="1"/>
</dbReference>
<dbReference type="GO" id="GO:0008239">
    <property type="term" value="F:dipeptidyl-peptidase activity"/>
    <property type="evidence" value="ECO:0007669"/>
    <property type="project" value="InterPro"/>
</dbReference>
<dbReference type="InterPro" id="IPR013736">
    <property type="entry name" value="Xaa-Pro_dipept_C"/>
</dbReference>
<dbReference type="InterPro" id="IPR000383">
    <property type="entry name" value="Xaa-Pro-like_dom"/>
</dbReference>
<dbReference type="InterPro" id="IPR005674">
    <property type="entry name" value="CocE/Ser_esterase"/>
</dbReference>
<dbReference type="Proteomes" id="UP000550260">
    <property type="component" value="Unassembled WGS sequence"/>
</dbReference>
<sequence>MAVSPDLATQTGHTTFVERDVPIPMRDGVVLRADVYRPETPEPVPVLLERTPYDKSYFLTSGMPLDPLRASARGYAVVIQDVRGRFSSDGEFYSFVNEADDGYDTVEWCAAQSWCDGKVGMYGSSYMGATTWQATVARPPHLKAIVPSQASSDYFEARSYRGGVPELGSLLTTAFLALGPGSVGRLPIARAEQRALLKQLRALVDDLDRTAATWPLKSLMDTWPEGFLPYLEDWLTHRTYDDYWKAISLEGRYGDVDVPVLHMTSWFDSFLDGTLRNFAGTGRVARVPQRLIVGPWTHHVPMAALLGSARVGDLDCGLGSMLDFDAVQLSWFDRWLKDVDEPRASPPVRLFVMGANRWRNADSWPPAEATPVRWYLGGAGRANTRSGDGVLSPEPAGAAADHFGYDPRSPVPTRGGAHVLINTAHPPGSFDQRAVEDREDVLVYTTDVLTHPVEVAGWVSATLHVASSAPDTDFTAKLVDVHPDGTAMNVCDGIQRLSLRGNAEIVTPYQPGSRCELTIAMSATGYEFGRGHRIRLEVSSSNFPRFEPNLNTGRTAFDSSAAVPAEQTVFHGGSTSSFVELPVVH</sequence>
<accession>A0A8E2B7U5</accession>
<dbReference type="InterPro" id="IPR008979">
    <property type="entry name" value="Galactose-bd-like_sf"/>
</dbReference>
<feature type="domain" description="Xaa-Pro dipeptidyl-peptidase C-terminal" evidence="2">
    <location>
        <begin position="329"/>
        <end position="580"/>
    </location>
</feature>
<dbReference type="Gene3D" id="2.60.120.260">
    <property type="entry name" value="Galactose-binding domain-like"/>
    <property type="match status" value="1"/>
</dbReference>
<dbReference type="RefSeq" id="WP_183126712.1">
    <property type="nucleotide sequence ID" value="NZ_JACJHR010000092.1"/>
</dbReference>
<evidence type="ECO:0000313" key="4">
    <source>
        <dbReference type="Proteomes" id="UP000550260"/>
    </source>
</evidence>